<dbReference type="RefSeq" id="WP_155036017.1">
    <property type="nucleotide sequence ID" value="NZ_JAYMMG010000008.1"/>
</dbReference>
<dbReference type="AlphaFoldDB" id="A0A7K1GME3"/>
<evidence type="ECO:0000313" key="2">
    <source>
        <dbReference type="EMBL" id="MTH30026.1"/>
    </source>
</evidence>
<dbReference type="Gene3D" id="2.20.25.110">
    <property type="entry name" value="S-adenosyl-L-methionine-dependent methyltransferases"/>
    <property type="match status" value="1"/>
</dbReference>
<keyword evidence="3" id="KW-1185">Reference proteome</keyword>
<dbReference type="PANTHER" id="PTHR43861:SF1">
    <property type="entry name" value="TRANS-ACONITATE 2-METHYLTRANSFERASE"/>
    <property type="match status" value="1"/>
</dbReference>
<name>A0A7K1GME3_9FLAO</name>
<dbReference type="GO" id="GO:0032259">
    <property type="term" value="P:methylation"/>
    <property type="evidence" value="ECO:0007669"/>
    <property type="project" value="UniProtKB-KW"/>
</dbReference>
<feature type="domain" description="Methyltransferase" evidence="1">
    <location>
        <begin position="44"/>
        <end position="167"/>
    </location>
</feature>
<dbReference type="Proteomes" id="UP000488936">
    <property type="component" value="Unassembled WGS sequence"/>
</dbReference>
<evidence type="ECO:0000313" key="3">
    <source>
        <dbReference type="Proteomes" id="UP000488936"/>
    </source>
</evidence>
<keyword evidence="2" id="KW-0808">Transferase</keyword>
<sequence>MSKESKAWYASWFDTEYYHTLYKDRDYEEAQLLIDNLSHYLNLSENAKVLDLACGKGRHSIYLNQLGYNVTGVDLSENSINTAKKYENDTLHFEVHDMREELTEKYDAILNLFTSFGYFADEADNAKALKAIHNSLNEYGLAVVDFMNVDKVIDNLVAEETKNVDGITFNIKRKYENGFIVKNIQFQADGQQHDYTEKVKALRLEDFEKMMNDNDIYLLDVFGDYKLRKFYKKESDRLIMIFK</sequence>
<dbReference type="CDD" id="cd02440">
    <property type="entry name" value="AdoMet_MTases"/>
    <property type="match status" value="1"/>
</dbReference>
<reference evidence="2 3" key="1">
    <citation type="journal article" date="2006" name="Int. J. Syst. Evol. Microbiol.">
        <title>Myroides pelagicus sp. nov., isolated from seawater in Thailand.</title>
        <authorList>
            <person name="Yoon J."/>
            <person name="Maneerat S."/>
            <person name="Kawai F."/>
            <person name="Yokota A."/>
        </authorList>
    </citation>
    <scope>NUCLEOTIDE SEQUENCE [LARGE SCALE GENOMIC DNA]</scope>
    <source>
        <strain evidence="2 3">SM1T</strain>
    </source>
</reference>
<evidence type="ECO:0000259" key="1">
    <source>
        <dbReference type="Pfam" id="PF13847"/>
    </source>
</evidence>
<dbReference type="InterPro" id="IPR025714">
    <property type="entry name" value="Methyltranfer_dom"/>
</dbReference>
<dbReference type="PANTHER" id="PTHR43861">
    <property type="entry name" value="TRANS-ACONITATE 2-METHYLTRANSFERASE-RELATED"/>
    <property type="match status" value="1"/>
</dbReference>
<dbReference type="EMBL" id="WMJY01000018">
    <property type="protein sequence ID" value="MTH30026.1"/>
    <property type="molecule type" value="Genomic_DNA"/>
</dbReference>
<comment type="caution">
    <text evidence="2">The sequence shown here is derived from an EMBL/GenBank/DDBJ whole genome shotgun (WGS) entry which is preliminary data.</text>
</comment>
<proteinExistence type="predicted"/>
<dbReference type="OrthoDB" id="9811589at2"/>
<organism evidence="2 3">
    <name type="scientific">Myroides pelagicus</name>
    <dbReference type="NCBI Taxonomy" id="270914"/>
    <lineage>
        <taxon>Bacteria</taxon>
        <taxon>Pseudomonadati</taxon>
        <taxon>Bacteroidota</taxon>
        <taxon>Flavobacteriia</taxon>
        <taxon>Flavobacteriales</taxon>
        <taxon>Flavobacteriaceae</taxon>
        <taxon>Myroides</taxon>
    </lineage>
</organism>
<dbReference type="GO" id="GO:0008168">
    <property type="term" value="F:methyltransferase activity"/>
    <property type="evidence" value="ECO:0007669"/>
    <property type="project" value="UniProtKB-KW"/>
</dbReference>
<dbReference type="Pfam" id="PF13847">
    <property type="entry name" value="Methyltransf_31"/>
    <property type="match status" value="1"/>
</dbReference>
<protein>
    <submittedName>
        <fullName evidence="2">Methyltransferase domain-containing protein</fullName>
    </submittedName>
</protein>
<gene>
    <name evidence="2" type="ORF">GJV77_08905</name>
</gene>
<dbReference type="InterPro" id="IPR029063">
    <property type="entry name" value="SAM-dependent_MTases_sf"/>
</dbReference>
<dbReference type="SUPFAM" id="SSF53335">
    <property type="entry name" value="S-adenosyl-L-methionine-dependent methyltransferases"/>
    <property type="match status" value="1"/>
</dbReference>
<dbReference type="Gene3D" id="3.40.50.150">
    <property type="entry name" value="Vaccinia Virus protein VP39"/>
    <property type="match status" value="1"/>
</dbReference>
<keyword evidence="2" id="KW-0489">Methyltransferase</keyword>
<accession>A0A7K1GME3</accession>